<keyword evidence="1" id="KW-0472">Membrane</keyword>
<feature type="transmembrane region" description="Helical" evidence="1">
    <location>
        <begin position="21"/>
        <end position="42"/>
    </location>
</feature>
<dbReference type="AlphaFoldDB" id="A0AAV3ZUJ7"/>
<proteinExistence type="predicted"/>
<keyword evidence="1" id="KW-0812">Transmembrane</keyword>
<evidence type="ECO:0000313" key="2">
    <source>
        <dbReference type="EMBL" id="GFN98226.1"/>
    </source>
</evidence>
<comment type="caution">
    <text evidence="2">The sequence shown here is derived from an EMBL/GenBank/DDBJ whole genome shotgun (WGS) entry which is preliminary data.</text>
</comment>
<gene>
    <name evidence="2" type="ORF">PoB_002473200</name>
</gene>
<keyword evidence="1" id="KW-1133">Transmembrane helix</keyword>
<dbReference type="Proteomes" id="UP000735302">
    <property type="component" value="Unassembled WGS sequence"/>
</dbReference>
<accession>A0AAV3ZUJ7</accession>
<reference evidence="2 3" key="1">
    <citation type="journal article" date="2021" name="Elife">
        <title>Chloroplast acquisition without the gene transfer in kleptoplastic sea slugs, Plakobranchus ocellatus.</title>
        <authorList>
            <person name="Maeda T."/>
            <person name="Takahashi S."/>
            <person name="Yoshida T."/>
            <person name="Shimamura S."/>
            <person name="Takaki Y."/>
            <person name="Nagai Y."/>
            <person name="Toyoda A."/>
            <person name="Suzuki Y."/>
            <person name="Arimoto A."/>
            <person name="Ishii H."/>
            <person name="Satoh N."/>
            <person name="Nishiyama T."/>
            <person name="Hasebe M."/>
            <person name="Maruyama T."/>
            <person name="Minagawa J."/>
            <person name="Obokata J."/>
            <person name="Shigenobu S."/>
        </authorList>
    </citation>
    <scope>NUCLEOTIDE SEQUENCE [LARGE SCALE GENOMIC DNA]</scope>
</reference>
<keyword evidence="3" id="KW-1185">Reference proteome</keyword>
<sequence length="412" mass="46822">MEEEKFDLLNRGNIKIGQKSVLTLGLLLVVFLNIPVFCWRLPDLEIATVSDVAQFEVQEHVDWIRTAGLKYTLYGLDYSSSQECQSMSRCSINHLNFHDSAKKIFVEFSHELSANISKADLMFYNAFGEYFVRILTLVTIDTLEDEDEQDYSFFHNNNGKAYLYSLSVSTSHYFRGLTKCADLLLLGEFYNLTWDSAYNYSTVNFFVLPPGRKISVQTCDMSVKGENFAYWISTFRKSKELWYDPTSIFSSCKASTIMIMFDDQKSKIGVYSLSVRTTGRKFGVHSLDPDNRESFTRGNGLGLAWRSKKTKDLRVPILRGEIRGREVDMMRITGCEGVFVRKKLVEVGQLIGESCLLIRIDDTVLLSEKAVVNLRTPSLSIEVKALCVPNAICNVILENVEGARGLRILTCL</sequence>
<evidence type="ECO:0000256" key="1">
    <source>
        <dbReference type="SAM" id="Phobius"/>
    </source>
</evidence>
<name>A0AAV3ZUJ7_9GAST</name>
<organism evidence="2 3">
    <name type="scientific">Plakobranchus ocellatus</name>
    <dbReference type="NCBI Taxonomy" id="259542"/>
    <lineage>
        <taxon>Eukaryota</taxon>
        <taxon>Metazoa</taxon>
        <taxon>Spiralia</taxon>
        <taxon>Lophotrochozoa</taxon>
        <taxon>Mollusca</taxon>
        <taxon>Gastropoda</taxon>
        <taxon>Heterobranchia</taxon>
        <taxon>Euthyneura</taxon>
        <taxon>Panpulmonata</taxon>
        <taxon>Sacoglossa</taxon>
        <taxon>Placobranchoidea</taxon>
        <taxon>Plakobranchidae</taxon>
        <taxon>Plakobranchus</taxon>
    </lineage>
</organism>
<dbReference type="EMBL" id="BLXT01002832">
    <property type="protein sequence ID" value="GFN98226.1"/>
    <property type="molecule type" value="Genomic_DNA"/>
</dbReference>
<protein>
    <submittedName>
        <fullName evidence="2">Uncharacterized protein</fullName>
    </submittedName>
</protein>
<evidence type="ECO:0000313" key="3">
    <source>
        <dbReference type="Proteomes" id="UP000735302"/>
    </source>
</evidence>